<name>A0ABR6BRJ3_9PSEU</name>
<gene>
    <name evidence="1" type="ORF">BC739_006754</name>
</gene>
<dbReference type="Proteomes" id="UP000517916">
    <property type="component" value="Unassembled WGS sequence"/>
</dbReference>
<accession>A0ABR6BRJ3</accession>
<keyword evidence="2" id="KW-1185">Reference proteome</keyword>
<proteinExistence type="predicted"/>
<evidence type="ECO:0000313" key="2">
    <source>
        <dbReference type="Proteomes" id="UP000517916"/>
    </source>
</evidence>
<protein>
    <submittedName>
        <fullName evidence="1">Uncharacterized protein</fullName>
    </submittedName>
</protein>
<reference evidence="1 2" key="1">
    <citation type="submission" date="2020-08" db="EMBL/GenBank/DDBJ databases">
        <title>Genomic Encyclopedia of Archaeal and Bacterial Type Strains, Phase II (KMG-II): from individual species to whole genera.</title>
        <authorList>
            <person name="Goeker M."/>
        </authorList>
    </citation>
    <scope>NUCLEOTIDE SEQUENCE [LARGE SCALE GENOMIC DNA]</scope>
    <source>
        <strain evidence="1 2">DSM 43850</strain>
    </source>
</reference>
<evidence type="ECO:0000313" key="1">
    <source>
        <dbReference type="EMBL" id="MBA8929536.1"/>
    </source>
</evidence>
<sequence>MFNSVAADTARRETTSTVTLAQARALAIALTASWGPLHQVVPSTTAELVGDETPRPRLGQIRVSEAAALQRALRDEEPMHTAFRRAGVRIVDPPDLSEQRDRVEHAQSYAWDCLPRCIASVVGQALELGDHLLPTPLQVALATEVFAARGRLALNLAPSRDAVIEQLLLDLNALPDTQAGTCWYVQPTLMAPSARERGHLERYEVLLLSDERAAALGLVDELDTTEPGSPR</sequence>
<organism evidence="1 2">
    <name type="scientific">Kutzneria viridogrisea</name>
    <dbReference type="NCBI Taxonomy" id="47990"/>
    <lineage>
        <taxon>Bacteria</taxon>
        <taxon>Bacillati</taxon>
        <taxon>Actinomycetota</taxon>
        <taxon>Actinomycetes</taxon>
        <taxon>Pseudonocardiales</taxon>
        <taxon>Pseudonocardiaceae</taxon>
        <taxon>Kutzneria</taxon>
    </lineage>
</organism>
<comment type="caution">
    <text evidence="1">The sequence shown here is derived from an EMBL/GenBank/DDBJ whole genome shotgun (WGS) entry which is preliminary data.</text>
</comment>
<dbReference type="EMBL" id="JACJID010000005">
    <property type="protein sequence ID" value="MBA8929536.1"/>
    <property type="molecule type" value="Genomic_DNA"/>
</dbReference>
<dbReference type="RefSeq" id="WP_182839448.1">
    <property type="nucleotide sequence ID" value="NZ_BAAABQ010000017.1"/>
</dbReference>